<dbReference type="Proteomes" id="UP000179284">
    <property type="component" value="Chromosome I"/>
</dbReference>
<dbReference type="KEGG" id="bhu:bhn_I1022"/>
<organism evidence="3 4">
    <name type="scientific">Butyrivibrio hungatei</name>
    <dbReference type="NCBI Taxonomy" id="185008"/>
    <lineage>
        <taxon>Bacteria</taxon>
        <taxon>Bacillati</taxon>
        <taxon>Bacillota</taxon>
        <taxon>Clostridia</taxon>
        <taxon>Lachnospirales</taxon>
        <taxon>Lachnospiraceae</taxon>
        <taxon>Butyrivibrio</taxon>
    </lineage>
</organism>
<evidence type="ECO:0000313" key="3">
    <source>
        <dbReference type="EMBL" id="AOZ96056.1"/>
    </source>
</evidence>
<dbReference type="EMBL" id="CP017831">
    <property type="protein sequence ID" value="AOZ96056.1"/>
    <property type="molecule type" value="Genomic_DNA"/>
</dbReference>
<feature type="domain" description="Helicase HerA-like C-terminal" evidence="2">
    <location>
        <begin position="30"/>
        <end position="520"/>
    </location>
</feature>
<dbReference type="AlphaFoldDB" id="A0A1D9P098"/>
<dbReference type="PANTHER" id="PTHR30121">
    <property type="entry name" value="UNCHARACTERIZED PROTEIN YJGR-RELATED"/>
    <property type="match status" value="1"/>
</dbReference>
<proteinExistence type="predicted"/>
<protein>
    <submittedName>
        <fullName evidence="3">ATPase AAA family</fullName>
    </submittedName>
</protein>
<dbReference type="Pfam" id="PF05872">
    <property type="entry name" value="HerA_C"/>
    <property type="match status" value="1"/>
</dbReference>
<dbReference type="InterPro" id="IPR051162">
    <property type="entry name" value="T4SS_component"/>
</dbReference>
<feature type="region of interest" description="Disordered" evidence="1">
    <location>
        <begin position="482"/>
        <end position="501"/>
    </location>
</feature>
<keyword evidence="4" id="KW-1185">Reference proteome</keyword>
<gene>
    <name evidence="3" type="ORF">bhn_I1022</name>
</gene>
<dbReference type="PANTHER" id="PTHR30121:SF6">
    <property type="entry name" value="SLR6007 PROTEIN"/>
    <property type="match status" value="1"/>
</dbReference>
<evidence type="ECO:0000259" key="2">
    <source>
        <dbReference type="Pfam" id="PF05872"/>
    </source>
</evidence>
<reference evidence="4" key="1">
    <citation type="submission" date="2016-10" db="EMBL/GenBank/DDBJ databases">
        <title>The complete genome sequence of the rumen bacterium Butyrivibrio hungatei MB2003.</title>
        <authorList>
            <person name="Palevich N."/>
            <person name="Kelly W.J."/>
            <person name="Leahy S.C."/>
            <person name="Altermann E."/>
            <person name="Rakonjac J."/>
            <person name="Attwood G.T."/>
        </authorList>
    </citation>
    <scope>NUCLEOTIDE SEQUENCE [LARGE SCALE GENOMIC DNA]</scope>
    <source>
        <strain evidence="4">MB2003</strain>
    </source>
</reference>
<dbReference type="Gene3D" id="3.40.50.300">
    <property type="entry name" value="P-loop containing nucleotide triphosphate hydrolases"/>
    <property type="match status" value="2"/>
</dbReference>
<accession>A0A1D9P098</accession>
<dbReference type="InterPro" id="IPR033186">
    <property type="entry name" value="HerA_C"/>
</dbReference>
<evidence type="ECO:0000313" key="4">
    <source>
        <dbReference type="Proteomes" id="UP000179284"/>
    </source>
</evidence>
<dbReference type="SUPFAM" id="SSF52540">
    <property type="entry name" value="P-loop containing nucleoside triphosphate hydrolases"/>
    <property type="match status" value="1"/>
</dbReference>
<dbReference type="InterPro" id="IPR027417">
    <property type="entry name" value="P-loop_NTPase"/>
</dbReference>
<name>A0A1D9P098_9FIRM</name>
<sequence>MEICDTIFEGVLVFVLEEDKMLKDGKIWVANNEKGENVFLLPKMANRHGLIAGATGTGKTVTLKVLAESFSDMGVPVFLADVKGDLSGMVTEGLDSEDMQKRIQKFGLEEAGFKYQKYPATFWDVFGKNGIPLRTTVSEMGPLLLSRILGLNDLQRDILTIAFKIADDNSLLLVDTKDLKAMLNYISENKNEFAADYGNISPVSVAAIVRAIVSLEIAGGDKFFFEPALNIRDFFTTGEGGKGMINILDSTSLINNGTLYATFLLWMMSELFETLPEVGDLDKPKMVFFFDEAHLLFDDTPKLLMDKIEQVVKLIRSKGVGIYFVTQNPRDIPDGVLAQLGNKIQHALHAYTPSDMKAVKAAADSFRTNPDFKTADVIQELGTGEAVCSFLDETGTPTVCERVFILPPQSKMGGIDETLRDKEIKGSVMYSKYYEPEDPDSAYEFLERKGLADAEALQKAKEEEAAAKAKAKEEAAALKAKEKEEAAEARKKKQAMKSVGNSVAGTVGREVGKTVGGKFGKFGKTLGGNLGASLGRGLLSTLFKS</sequence>
<evidence type="ECO:0000256" key="1">
    <source>
        <dbReference type="SAM" id="MobiDB-lite"/>
    </source>
</evidence>